<evidence type="ECO:0000313" key="1">
    <source>
        <dbReference type="EMBL" id="TPN86080.1"/>
    </source>
</evidence>
<accession>A0A504JHY1</accession>
<comment type="caution">
    <text evidence="1">The sequence shown here is derived from an EMBL/GenBank/DDBJ whole genome shotgun (WGS) entry which is preliminary data.</text>
</comment>
<keyword evidence="2" id="KW-1185">Reference proteome</keyword>
<organism evidence="1 2">
    <name type="scientific">Aquimarina algicola</name>
    <dbReference type="NCBI Taxonomy" id="2589995"/>
    <lineage>
        <taxon>Bacteria</taxon>
        <taxon>Pseudomonadati</taxon>
        <taxon>Bacteroidota</taxon>
        <taxon>Flavobacteriia</taxon>
        <taxon>Flavobacteriales</taxon>
        <taxon>Flavobacteriaceae</taxon>
        <taxon>Aquimarina</taxon>
    </lineage>
</organism>
<dbReference type="Proteomes" id="UP000315540">
    <property type="component" value="Unassembled WGS sequence"/>
</dbReference>
<evidence type="ECO:0000313" key="2">
    <source>
        <dbReference type="Proteomes" id="UP000315540"/>
    </source>
</evidence>
<protein>
    <submittedName>
        <fullName evidence="1">GIY-YIG nuclease family protein</fullName>
    </submittedName>
</protein>
<dbReference type="RefSeq" id="WP_109435640.1">
    <property type="nucleotide sequence ID" value="NZ_VFWZ01000003.1"/>
</dbReference>
<gene>
    <name evidence="1" type="ORF">FHK87_12465</name>
</gene>
<sequence>MDKHLYFFYNPLNNTIKIGRSDNPDQRLKSIKYMSGVTKLKCILIYKYRGDLEPYLHNLFSQYRTIGEWFKYESVLKSYIEYLLKYDKQIKEHDLAYIAISSDVYFHLRKLYQNKSLTFNQVKREIRPQYESFNKIYHNLLISKKNQEKSAYSLWQCIRKRNIHVTTRDKNTKYSSGDDYFIDFNDNEYSLLTHYL</sequence>
<name>A0A504JHY1_9FLAO</name>
<dbReference type="Pfam" id="PF13455">
    <property type="entry name" value="MUG113"/>
    <property type="match status" value="1"/>
</dbReference>
<dbReference type="EMBL" id="VFWZ01000003">
    <property type="protein sequence ID" value="TPN86080.1"/>
    <property type="molecule type" value="Genomic_DNA"/>
</dbReference>
<dbReference type="OrthoDB" id="2023664at2"/>
<reference evidence="1 2" key="1">
    <citation type="submission" date="2019-06" db="EMBL/GenBank/DDBJ databases">
        <authorList>
            <person name="Meng X."/>
        </authorList>
    </citation>
    <scope>NUCLEOTIDE SEQUENCE [LARGE SCALE GENOMIC DNA]</scope>
    <source>
        <strain evidence="1 2">M625</strain>
    </source>
</reference>
<proteinExistence type="predicted"/>
<dbReference type="AlphaFoldDB" id="A0A504JHY1"/>